<keyword evidence="3" id="KW-1134">Transmembrane beta strand</keyword>
<keyword evidence="4" id="KW-0812">Transmembrane</keyword>
<dbReference type="SUPFAM" id="SSF49464">
    <property type="entry name" value="Carboxypeptidase regulatory domain-like"/>
    <property type="match status" value="1"/>
</dbReference>
<evidence type="ECO:0000256" key="5">
    <source>
        <dbReference type="ARBA" id="ARBA00023136"/>
    </source>
</evidence>
<dbReference type="InterPro" id="IPR008969">
    <property type="entry name" value="CarboxyPept-like_regulatory"/>
</dbReference>
<reference evidence="8 9" key="1">
    <citation type="submission" date="2024-12" db="EMBL/GenBank/DDBJ databases">
        <authorList>
            <person name="Lee Y."/>
        </authorList>
    </citation>
    <scope>NUCLEOTIDE SEQUENCE [LARGE SCALE GENOMIC DNA]</scope>
    <source>
        <strain evidence="8 9">03SUJ4</strain>
    </source>
</reference>
<keyword evidence="5" id="KW-0472">Membrane</keyword>
<comment type="caution">
    <text evidence="8">The sequence shown here is derived from an EMBL/GenBank/DDBJ whole genome shotgun (WGS) entry which is preliminary data.</text>
</comment>
<dbReference type="Gene3D" id="2.60.40.1120">
    <property type="entry name" value="Carboxypeptidase-like, regulatory domain"/>
    <property type="match status" value="1"/>
</dbReference>
<dbReference type="EMBL" id="JBJYXY010000001">
    <property type="protein sequence ID" value="MFN2976002.1"/>
    <property type="molecule type" value="Genomic_DNA"/>
</dbReference>
<accession>A0ABW9KJP7</accession>
<feature type="domain" description="TonB-dependent transporter Oar-like beta-barrel" evidence="7">
    <location>
        <begin position="246"/>
        <end position="1126"/>
    </location>
</feature>
<dbReference type="PANTHER" id="PTHR30069">
    <property type="entry name" value="TONB-DEPENDENT OUTER MEMBRANE RECEPTOR"/>
    <property type="match status" value="1"/>
</dbReference>
<dbReference type="InterPro" id="IPR039426">
    <property type="entry name" value="TonB-dep_rcpt-like"/>
</dbReference>
<comment type="subcellular location">
    <subcellularLocation>
        <location evidence="1">Cell outer membrane</location>
        <topology evidence="1">Multi-pass membrane protein</topology>
    </subcellularLocation>
</comment>
<dbReference type="PANTHER" id="PTHR30069:SF46">
    <property type="entry name" value="OAR PROTEIN"/>
    <property type="match status" value="1"/>
</dbReference>
<evidence type="ECO:0000256" key="4">
    <source>
        <dbReference type="ARBA" id="ARBA00022692"/>
    </source>
</evidence>
<keyword evidence="6" id="KW-0998">Cell outer membrane</keyword>
<protein>
    <submittedName>
        <fullName evidence="8">Carboxypeptidase-like regulatory domain-containing protein</fullName>
    </submittedName>
</protein>
<dbReference type="Gene3D" id="2.40.170.20">
    <property type="entry name" value="TonB-dependent receptor, beta-barrel domain"/>
    <property type="match status" value="1"/>
</dbReference>
<evidence type="ECO:0000313" key="8">
    <source>
        <dbReference type="EMBL" id="MFN2976002.1"/>
    </source>
</evidence>
<keyword evidence="9" id="KW-1185">Reference proteome</keyword>
<evidence type="ECO:0000256" key="1">
    <source>
        <dbReference type="ARBA" id="ARBA00004571"/>
    </source>
</evidence>
<evidence type="ECO:0000259" key="7">
    <source>
        <dbReference type="Pfam" id="PF25183"/>
    </source>
</evidence>
<proteinExistence type="predicted"/>
<keyword evidence="2" id="KW-0813">Transport</keyword>
<dbReference type="SUPFAM" id="SSF56935">
    <property type="entry name" value="Porins"/>
    <property type="match status" value="1"/>
</dbReference>
<dbReference type="Proteomes" id="UP001634747">
    <property type="component" value="Unassembled WGS sequence"/>
</dbReference>
<name>A0ABW9KJP7_9BACT</name>
<dbReference type="Pfam" id="PF13620">
    <property type="entry name" value="CarboxypepD_reg"/>
    <property type="match status" value="1"/>
</dbReference>
<evidence type="ECO:0000256" key="2">
    <source>
        <dbReference type="ARBA" id="ARBA00022448"/>
    </source>
</evidence>
<organism evidence="8 9">
    <name type="scientific">Terriglobus aquaticus</name>
    <dbReference type="NCBI Taxonomy" id="940139"/>
    <lineage>
        <taxon>Bacteria</taxon>
        <taxon>Pseudomonadati</taxon>
        <taxon>Acidobacteriota</taxon>
        <taxon>Terriglobia</taxon>
        <taxon>Terriglobales</taxon>
        <taxon>Acidobacteriaceae</taxon>
        <taxon>Terriglobus</taxon>
    </lineage>
</organism>
<evidence type="ECO:0000256" key="3">
    <source>
        <dbReference type="ARBA" id="ARBA00022452"/>
    </source>
</evidence>
<dbReference type="RefSeq" id="WP_344688440.1">
    <property type="nucleotide sequence ID" value="NZ_BAABBH010000001.1"/>
</dbReference>
<sequence>MLSCVAAAYGQSSTGSLFGTVTDTSGAVVPNATVSVVNVDTGVRTDVKTNGEGLYSLRFLQIGQYRVMVEAPGFRPYAVGPVTVETNLPLKVDSTLAIGSETSVSVNADVVPLLNTENGTVQAVVDAKTIDNVPINGRNFTQLTQFTPGIALTNQNQWNGATGNPNNSGVRQQSVATAPSINGNRMITNNYTLDGIQFFDSGANFSNAFGLPGYNPSPDAIQQVTVVSTNPAAEFGFGTGGQILTVLKSGTNSFHGSAYDYLQNWNQDANTWGNKRVANVASFTPRTRYTQQTFGGTLGGPIFRDKLFFFADYAGYRKPTSATSLYSVLPQAFRNGDFSALLTAANGSKQLYDSQNGYRAFANNQLPINNPVAKYLFAHPELYPLPNRTSPAADGVYQNYTGAAVKSLDRNDQGDIKIDYRISDRDSVFARASFSQARSGASNQGVGFALPLVSEFPFSSYAASYTRVFSPTILNEFRGGFTRIAYNSYNQDFTGVFGNNGDGLVGISLPFAQTAPGFTAQSFVQNASTPPSTLGTAASGRLALDNNYEYDDTLSIQRGRHQLRAGIQVVFYENNFQANPAGALGTFTYNGLYTGNPAAKSPNGYDLADWVLGYASASSISVGGTGRRGGRQIRSAYFFQDDFRVNDKLTLNLGLRYEYDQPFHEVQNRIAKIDIATGQLRLAGVNGNNRALYNPFYGQVDPRFGFAYQINPRTVVRGGFASTTFMDFNQFVSHATNRPFVNTATAAGVTPSATTGGTVINPANGFANVAAASTPTSYATWRDDLRPAFVPSYDLSLEYQLSNTQTLMAAYVGNIGNRLLNLRNINQLHNPVVGTSTEVAPYFALAGQTNTVTLFDQEGMQNYNAGEVIYRKRASRGITFTLNYTFAKNLTNAQGYAAPSNISGGSNYPQDSYNLRAEYGPAGFDIRQNLTSTFVAELPFGRGRAIGRNMNPVLDTLVGGWKVAGNATLYTGFPITVQANNAANTNQATGRANHYRKLVRRNPKFLPVVQATTASGAGQYGWWGNDPSATPCTTPGVDNGICAYGVPAAGTYGNAGIGTERSPGFRGIDAAGFKNFHIWRENNLVFRVDAYNVGNIASYNNPGRSVATPSTFGLVQSTRSQQRQIQFALKYTF</sequence>
<gene>
    <name evidence="8" type="ORF">ACK2TP_09525</name>
</gene>
<dbReference type="InterPro" id="IPR036942">
    <property type="entry name" value="Beta-barrel_TonB_sf"/>
</dbReference>
<dbReference type="Pfam" id="PF25183">
    <property type="entry name" value="OMP_b-brl_4"/>
    <property type="match status" value="1"/>
</dbReference>
<evidence type="ECO:0000256" key="6">
    <source>
        <dbReference type="ARBA" id="ARBA00023237"/>
    </source>
</evidence>
<dbReference type="InterPro" id="IPR057601">
    <property type="entry name" value="Oar-like_b-barrel"/>
</dbReference>
<evidence type="ECO:0000313" key="9">
    <source>
        <dbReference type="Proteomes" id="UP001634747"/>
    </source>
</evidence>